<evidence type="ECO:0000256" key="2">
    <source>
        <dbReference type="PIRSR" id="PIRSR005211-1"/>
    </source>
</evidence>
<dbReference type="EMBL" id="CP063849">
    <property type="protein sequence ID" value="QOY88665.1"/>
    <property type="molecule type" value="Genomic_DNA"/>
</dbReference>
<keyword evidence="5" id="KW-1185">Reference proteome</keyword>
<feature type="active site" description="Charge relay system" evidence="2">
    <location>
        <position position="264"/>
    </location>
</feature>
<dbReference type="InterPro" id="IPR000073">
    <property type="entry name" value="AB_hydrolase_1"/>
</dbReference>
<comment type="similarity">
    <text evidence="1">Belongs to the AB hydrolase superfamily. AB hydrolase 4 family.</text>
</comment>
<dbReference type="PANTHER" id="PTHR10794:SF94">
    <property type="entry name" value="ESTERASE YHET-RELATED"/>
    <property type="match status" value="1"/>
</dbReference>
<protein>
    <submittedName>
        <fullName evidence="4">Alpha/beta fold hydrolase</fullName>
    </submittedName>
</protein>
<keyword evidence="4" id="KW-0378">Hydrolase</keyword>
<gene>
    <name evidence="4" type="ORF">IRI77_01510</name>
</gene>
<evidence type="ECO:0000259" key="3">
    <source>
        <dbReference type="Pfam" id="PF00561"/>
    </source>
</evidence>
<dbReference type="GO" id="GO:0047372">
    <property type="term" value="F:monoacylglycerol lipase activity"/>
    <property type="evidence" value="ECO:0007669"/>
    <property type="project" value="TreeGrafter"/>
</dbReference>
<feature type="domain" description="AB hydrolase-1" evidence="3">
    <location>
        <begin position="60"/>
        <end position="297"/>
    </location>
</feature>
<feature type="active site" description="Charge relay system" evidence="2">
    <location>
        <position position="293"/>
    </location>
</feature>
<dbReference type="PANTHER" id="PTHR10794">
    <property type="entry name" value="ABHYDROLASE DOMAIN-CONTAINING PROTEIN"/>
    <property type="match status" value="1"/>
</dbReference>
<dbReference type="Gene3D" id="3.40.50.1820">
    <property type="entry name" value="alpha/beta hydrolase"/>
    <property type="match status" value="1"/>
</dbReference>
<dbReference type="AlphaFoldDB" id="A0A7S7NS19"/>
<dbReference type="InterPro" id="IPR012020">
    <property type="entry name" value="ABHD4"/>
</dbReference>
<dbReference type="InterPro" id="IPR050960">
    <property type="entry name" value="AB_hydrolase_4_sf"/>
</dbReference>
<evidence type="ECO:0000256" key="1">
    <source>
        <dbReference type="ARBA" id="ARBA00010884"/>
    </source>
</evidence>
<name>A0A7S7NS19_PALFE</name>
<dbReference type="KEGG" id="pfer:IRI77_01510"/>
<sequence length="326" mass="36543">MRPFLPYFRNPHLSTLAGNFWKRAIDEARFPTRAVLYGTEPGTQVLIHENRPAGEALGEVFLHHGLEGSSGSGYMISLAQCLLEAGFAVHRINMRSCGGTEALTPTLYHSGLTQDVRAILDQFRREGRGPRFLIGFSLGGNVTLKFAGESGEAALDLVSGVCAVSTPIDLHACVRRLGARENWVYERRFVRGLKARYQRRHMSHPDLFPLDGIESVHTVFDFDNTFTARAFQFGDAPNYYATQSALRFLQGIRVPTLMVQSKDDPMIPYDLFEGAEVRGNPNITLIPTEHGGHLGFIARDQPRFWLDPLLRDWILQQRNKQGVCSV</sequence>
<evidence type="ECO:0000313" key="4">
    <source>
        <dbReference type="EMBL" id="QOY88665.1"/>
    </source>
</evidence>
<feature type="active site" description="Charge relay system" evidence="2">
    <location>
        <position position="137"/>
    </location>
</feature>
<accession>A0A7S7NS19</accession>
<dbReference type="Pfam" id="PF00561">
    <property type="entry name" value="Abhydrolase_1"/>
    <property type="match status" value="1"/>
</dbReference>
<dbReference type="PIRSF" id="PIRSF005211">
    <property type="entry name" value="Ab_hydro_YheT"/>
    <property type="match status" value="1"/>
</dbReference>
<organism evidence="4 5">
    <name type="scientific">Paludibaculum fermentans</name>
    <dbReference type="NCBI Taxonomy" id="1473598"/>
    <lineage>
        <taxon>Bacteria</taxon>
        <taxon>Pseudomonadati</taxon>
        <taxon>Acidobacteriota</taxon>
        <taxon>Terriglobia</taxon>
        <taxon>Bryobacterales</taxon>
        <taxon>Bryobacteraceae</taxon>
        <taxon>Paludibaculum</taxon>
    </lineage>
</organism>
<dbReference type="InterPro" id="IPR029058">
    <property type="entry name" value="AB_hydrolase_fold"/>
</dbReference>
<evidence type="ECO:0000313" key="5">
    <source>
        <dbReference type="Proteomes" id="UP000593892"/>
    </source>
</evidence>
<dbReference type="SUPFAM" id="SSF53474">
    <property type="entry name" value="alpha/beta-Hydrolases"/>
    <property type="match status" value="1"/>
</dbReference>
<dbReference type="Proteomes" id="UP000593892">
    <property type="component" value="Chromosome"/>
</dbReference>
<proteinExistence type="inferred from homology"/>
<dbReference type="GO" id="GO:0034338">
    <property type="term" value="F:short-chain carboxylesterase activity"/>
    <property type="evidence" value="ECO:0007669"/>
    <property type="project" value="TreeGrafter"/>
</dbReference>
<dbReference type="RefSeq" id="WP_194450327.1">
    <property type="nucleotide sequence ID" value="NZ_CP063849.1"/>
</dbReference>
<reference evidence="4 5" key="1">
    <citation type="submission" date="2020-10" db="EMBL/GenBank/DDBJ databases">
        <title>Complete genome sequence of Paludibaculum fermentans P105T, a facultatively anaerobic acidobacterium capable of dissimilatory Fe(III) reduction.</title>
        <authorList>
            <person name="Dedysh S.N."/>
            <person name="Beletsky A.V."/>
            <person name="Kulichevskaya I.S."/>
            <person name="Mardanov A.V."/>
            <person name="Ravin N.V."/>
        </authorList>
    </citation>
    <scope>NUCLEOTIDE SEQUENCE [LARGE SCALE GENOMIC DNA]</scope>
    <source>
        <strain evidence="4 5">P105</strain>
    </source>
</reference>